<organism evidence="3 4">
    <name type="scientific">Gambusia affinis</name>
    <name type="common">Western mosquitofish</name>
    <name type="synonym">Heterandria affinis</name>
    <dbReference type="NCBI Taxonomy" id="33528"/>
    <lineage>
        <taxon>Eukaryota</taxon>
        <taxon>Metazoa</taxon>
        <taxon>Chordata</taxon>
        <taxon>Craniata</taxon>
        <taxon>Vertebrata</taxon>
        <taxon>Euteleostomi</taxon>
        <taxon>Actinopterygii</taxon>
        <taxon>Neopterygii</taxon>
        <taxon>Teleostei</taxon>
        <taxon>Neoteleostei</taxon>
        <taxon>Acanthomorphata</taxon>
        <taxon>Ovalentaria</taxon>
        <taxon>Atherinomorphae</taxon>
        <taxon>Cyprinodontiformes</taxon>
        <taxon>Poeciliidae</taxon>
        <taxon>Poeciliinae</taxon>
        <taxon>Gambusia</taxon>
    </lineage>
</organism>
<feature type="compositionally biased region" description="Low complexity" evidence="2">
    <location>
        <begin position="302"/>
        <end position="333"/>
    </location>
</feature>
<evidence type="ECO:0000313" key="3">
    <source>
        <dbReference type="EMBL" id="PWA32807.1"/>
    </source>
</evidence>
<reference evidence="3 4" key="1">
    <citation type="journal article" date="2018" name="G3 (Bethesda)">
        <title>A High-Quality Reference Genome for the Invasive Mosquitofish Gambusia affinis Using a Chicago Library.</title>
        <authorList>
            <person name="Hoffberg S.L."/>
            <person name="Troendle N.J."/>
            <person name="Glenn T.C."/>
            <person name="Mahmud O."/>
            <person name="Louha S."/>
            <person name="Chalopin D."/>
            <person name="Bennetzen J.L."/>
            <person name="Mauricio R."/>
        </authorList>
    </citation>
    <scope>NUCLEOTIDE SEQUENCE [LARGE SCALE GENOMIC DNA]</scope>
    <source>
        <strain evidence="3">NE01/NJP1002.9</strain>
        <tissue evidence="3">Muscle</tissue>
    </source>
</reference>
<dbReference type="PANTHER" id="PTHR46292:SF1">
    <property type="entry name" value="COILED-COIL DOMAIN-CONTAINING PROTEIN 102A"/>
    <property type="match status" value="1"/>
</dbReference>
<dbReference type="AlphaFoldDB" id="A0A315W9Y9"/>
<feature type="region of interest" description="Disordered" evidence="2">
    <location>
        <begin position="270"/>
        <end position="333"/>
    </location>
</feature>
<feature type="compositionally biased region" description="Gly residues" evidence="2">
    <location>
        <begin position="182"/>
        <end position="197"/>
    </location>
</feature>
<feature type="compositionally biased region" description="Basic and acidic residues" evidence="2">
    <location>
        <begin position="270"/>
        <end position="294"/>
    </location>
</feature>
<evidence type="ECO:0000256" key="1">
    <source>
        <dbReference type="ARBA" id="ARBA00023054"/>
    </source>
</evidence>
<comment type="caution">
    <text evidence="3">The sequence shown here is derived from an EMBL/GenBank/DDBJ whole genome shotgun (WGS) entry which is preliminary data.</text>
</comment>
<proteinExistence type="predicted"/>
<feature type="region of interest" description="Disordered" evidence="2">
    <location>
        <begin position="155"/>
        <end position="200"/>
    </location>
</feature>
<keyword evidence="1" id="KW-0175">Coiled coil</keyword>
<keyword evidence="4" id="KW-1185">Reference proteome</keyword>
<dbReference type="Proteomes" id="UP000250572">
    <property type="component" value="Unassembled WGS sequence"/>
</dbReference>
<gene>
    <name evidence="3" type="ORF">CCH79_00018055</name>
</gene>
<accession>A0A315W9Y9</accession>
<dbReference type="EMBL" id="NHOQ01000132">
    <property type="protein sequence ID" value="PWA32807.1"/>
    <property type="molecule type" value="Genomic_DNA"/>
</dbReference>
<protein>
    <recommendedName>
        <fullName evidence="5">Myosin tail domain-containing protein</fullName>
    </recommendedName>
</protein>
<evidence type="ECO:0000256" key="2">
    <source>
        <dbReference type="SAM" id="MobiDB-lite"/>
    </source>
</evidence>
<evidence type="ECO:0000313" key="4">
    <source>
        <dbReference type="Proteomes" id="UP000250572"/>
    </source>
</evidence>
<dbReference type="CDD" id="cd14686">
    <property type="entry name" value="bZIP"/>
    <property type="match status" value="1"/>
</dbReference>
<feature type="compositionally biased region" description="Low complexity" evidence="2">
    <location>
        <begin position="163"/>
        <end position="181"/>
    </location>
</feature>
<dbReference type="STRING" id="33528.ENSGAFP00000005016"/>
<name>A0A315W9Y9_GAMAF</name>
<dbReference type="PANTHER" id="PTHR46292">
    <property type="entry name" value="COILED-COIL DOMAIN-CONTAINING PROTEIN 102A"/>
    <property type="match status" value="1"/>
</dbReference>
<sequence length="424" mass="46531">MFAAQVNKSLSRTLMVWNVRNEYCLENYEKNFRPPLPHHHQKTANIEKLDKTRSEHHGVSSLFDRDICHAPPEHCAKIVGGTGDLSRVTPPLARNVFADQICSPESPPCFFTLFILVVHFAIMNHSPSPHLSEGGKSAGGGLLCSIGLGSDRGIRSPDSLAHTPSPTGGTPSSSPPLLLSPGLGGLGLGPLGEGAGGDWETREELRLRELEEARARAAQMEKTMRWWSDCTANWREKWSKVRAERNRARDEIRQLRQRLDTLTKELTGVRRERQELATENEALRQETLHFRGDPTADPATGTSSLPLSPPHHSASSSSSSSATPSSPAPSLSSSKVITDCKFEEGPPGSPEAEPVRDVDLDREKMGQQKTFCDSSSLSCRALSLLESSSTELMSSHSCLLRSCRLRHDDEREPAALTPRLLQLS</sequence>
<evidence type="ECO:0008006" key="5">
    <source>
        <dbReference type="Google" id="ProtNLM"/>
    </source>
</evidence>